<gene>
    <name evidence="4" type="ORF">PMAYCL1PPCAC_03528</name>
    <name evidence="5" type="ORF">PMAYCL1PPCAC_21629</name>
</gene>
<dbReference type="EMBL" id="BTRK01000001">
    <property type="protein sequence ID" value="GMR33333.1"/>
    <property type="molecule type" value="Genomic_DNA"/>
</dbReference>
<reference evidence="6" key="1">
    <citation type="submission" date="2022-10" db="EMBL/GenBank/DDBJ databases">
        <title>Genome assembly of Pristionchus species.</title>
        <authorList>
            <person name="Yoshida K."/>
            <person name="Sommer R.J."/>
        </authorList>
    </citation>
    <scope>NUCLEOTIDE SEQUENCE [LARGE SCALE GENOMIC DNA]</scope>
    <source>
        <strain evidence="4 6">RS5460</strain>
    </source>
</reference>
<dbReference type="AlphaFoldDB" id="A0AAN5I4P3"/>
<evidence type="ECO:0000256" key="2">
    <source>
        <dbReference type="ARBA" id="ARBA00022741"/>
    </source>
</evidence>
<dbReference type="EMBL" id="BTRK01000005">
    <property type="protein sequence ID" value="GMR51434.1"/>
    <property type="molecule type" value="Genomic_DNA"/>
</dbReference>
<accession>A0AAN5I4P3</accession>
<comment type="caution">
    <text evidence="5">The sequence shown here is derived from an EMBL/GenBank/DDBJ whole genome shotgun (WGS) entry which is preliminary data.</text>
</comment>
<keyword evidence="3" id="KW-0418">Kinase</keyword>
<reference evidence="5" key="2">
    <citation type="submission" date="2023-06" db="EMBL/GenBank/DDBJ databases">
        <title>Genome assembly of Pristionchus species.</title>
        <authorList>
            <person name="Yoshida K."/>
            <person name="Sommer R.J."/>
        </authorList>
    </citation>
    <scope>NUCLEOTIDE SEQUENCE</scope>
    <source>
        <strain evidence="5">RS5460</strain>
    </source>
</reference>
<keyword evidence="6" id="KW-1185">Reference proteome</keyword>
<keyword evidence="1" id="KW-0808">Transferase</keyword>
<sequence>MCVFFIVGGPSLSKGTQCEKIVVKYGLSHLSSGDLHRAKTVVLDLIKEAILKEVAKGSNGFLIDGYPQGYQFETEIIPAKLAVYFEVSEETLVTRLLKCAETSGRDDDNIDATKKRLKTFSEATAPVVAQYEKKGKLDKIPVATRNNGPRRHSVATTTS</sequence>
<dbReference type="Proteomes" id="UP001328107">
    <property type="component" value="Unassembled WGS sequence"/>
</dbReference>
<name>A0AAN5I4P3_9BILA</name>
<feature type="non-terminal residue" evidence="5">
    <location>
        <position position="159"/>
    </location>
</feature>
<evidence type="ECO:0008006" key="7">
    <source>
        <dbReference type="Google" id="ProtNLM"/>
    </source>
</evidence>
<protein>
    <recommendedName>
        <fullName evidence="7">Adenylate kinase</fullName>
    </recommendedName>
</protein>
<dbReference type="PANTHER" id="PTHR23359">
    <property type="entry name" value="NUCLEOTIDE KINASE"/>
    <property type="match status" value="1"/>
</dbReference>
<evidence type="ECO:0000313" key="4">
    <source>
        <dbReference type="EMBL" id="GMR33333.1"/>
    </source>
</evidence>
<dbReference type="GO" id="GO:0019205">
    <property type="term" value="F:nucleobase-containing compound kinase activity"/>
    <property type="evidence" value="ECO:0007669"/>
    <property type="project" value="InterPro"/>
</dbReference>
<evidence type="ECO:0000256" key="3">
    <source>
        <dbReference type="ARBA" id="ARBA00022777"/>
    </source>
</evidence>
<dbReference type="InterPro" id="IPR000850">
    <property type="entry name" value="Adenylat/UMP-CMP_kin"/>
</dbReference>
<dbReference type="Gene3D" id="3.40.50.300">
    <property type="entry name" value="P-loop containing nucleotide triphosphate hydrolases"/>
    <property type="match status" value="1"/>
</dbReference>
<dbReference type="InterPro" id="IPR027417">
    <property type="entry name" value="P-loop_NTPase"/>
</dbReference>
<dbReference type="Pfam" id="PF00406">
    <property type="entry name" value="ADK"/>
    <property type="match status" value="1"/>
</dbReference>
<evidence type="ECO:0000313" key="5">
    <source>
        <dbReference type="EMBL" id="GMR51434.1"/>
    </source>
</evidence>
<dbReference type="GO" id="GO:0005524">
    <property type="term" value="F:ATP binding"/>
    <property type="evidence" value="ECO:0007669"/>
    <property type="project" value="InterPro"/>
</dbReference>
<dbReference type="GO" id="GO:0006139">
    <property type="term" value="P:nucleobase-containing compound metabolic process"/>
    <property type="evidence" value="ECO:0007669"/>
    <property type="project" value="InterPro"/>
</dbReference>
<dbReference type="SUPFAM" id="SSF52540">
    <property type="entry name" value="P-loop containing nucleoside triphosphate hydrolases"/>
    <property type="match status" value="1"/>
</dbReference>
<evidence type="ECO:0000256" key="1">
    <source>
        <dbReference type="ARBA" id="ARBA00022679"/>
    </source>
</evidence>
<proteinExistence type="inferred from homology"/>
<keyword evidence="2" id="KW-0547">Nucleotide-binding</keyword>
<dbReference type="CDD" id="cd01428">
    <property type="entry name" value="ADK"/>
    <property type="match status" value="1"/>
</dbReference>
<organism evidence="5 6">
    <name type="scientific">Pristionchus mayeri</name>
    <dbReference type="NCBI Taxonomy" id="1317129"/>
    <lineage>
        <taxon>Eukaryota</taxon>
        <taxon>Metazoa</taxon>
        <taxon>Ecdysozoa</taxon>
        <taxon>Nematoda</taxon>
        <taxon>Chromadorea</taxon>
        <taxon>Rhabditida</taxon>
        <taxon>Rhabditina</taxon>
        <taxon>Diplogasteromorpha</taxon>
        <taxon>Diplogasteroidea</taxon>
        <taxon>Neodiplogasteridae</taxon>
        <taxon>Pristionchus</taxon>
    </lineage>
</organism>
<evidence type="ECO:0000313" key="6">
    <source>
        <dbReference type="Proteomes" id="UP001328107"/>
    </source>
</evidence>
<dbReference type="HAMAP" id="MF_00235">
    <property type="entry name" value="Adenylate_kinase_Adk"/>
    <property type="match status" value="1"/>
</dbReference>